<evidence type="ECO:0000256" key="3">
    <source>
        <dbReference type="ARBA" id="ARBA00022692"/>
    </source>
</evidence>
<keyword evidence="3 6" id="KW-0812">Transmembrane</keyword>
<protein>
    <submittedName>
        <fullName evidence="8">ABC transporter permease</fullName>
    </submittedName>
</protein>
<feature type="transmembrane region" description="Helical" evidence="6">
    <location>
        <begin position="313"/>
        <end position="346"/>
    </location>
</feature>
<name>A0A931I132_9HYPH</name>
<feature type="domain" description="ABC3 transporter permease C-terminal" evidence="7">
    <location>
        <begin position="276"/>
        <end position="386"/>
    </location>
</feature>
<dbReference type="InterPro" id="IPR003838">
    <property type="entry name" value="ABC3_permease_C"/>
</dbReference>
<comment type="caution">
    <text evidence="8">The sequence shown here is derived from an EMBL/GenBank/DDBJ whole genome shotgun (WGS) entry which is preliminary data.</text>
</comment>
<evidence type="ECO:0000256" key="2">
    <source>
        <dbReference type="ARBA" id="ARBA00022475"/>
    </source>
</evidence>
<feature type="transmembrane region" description="Helical" evidence="6">
    <location>
        <begin position="818"/>
        <end position="838"/>
    </location>
</feature>
<evidence type="ECO:0000256" key="5">
    <source>
        <dbReference type="ARBA" id="ARBA00023136"/>
    </source>
</evidence>
<evidence type="ECO:0000313" key="9">
    <source>
        <dbReference type="Proteomes" id="UP000631694"/>
    </source>
</evidence>
<evidence type="ECO:0000256" key="6">
    <source>
        <dbReference type="SAM" id="Phobius"/>
    </source>
</evidence>
<evidence type="ECO:0000256" key="1">
    <source>
        <dbReference type="ARBA" id="ARBA00004651"/>
    </source>
</evidence>
<evidence type="ECO:0000256" key="4">
    <source>
        <dbReference type="ARBA" id="ARBA00022989"/>
    </source>
</evidence>
<dbReference type="GO" id="GO:0005886">
    <property type="term" value="C:plasma membrane"/>
    <property type="evidence" value="ECO:0007669"/>
    <property type="project" value="UniProtKB-SubCell"/>
</dbReference>
<keyword evidence="2" id="KW-1003">Cell membrane</keyword>
<organism evidence="8 9">
    <name type="scientific">Methylobrevis albus</name>
    <dbReference type="NCBI Taxonomy" id="2793297"/>
    <lineage>
        <taxon>Bacteria</taxon>
        <taxon>Pseudomonadati</taxon>
        <taxon>Pseudomonadota</taxon>
        <taxon>Alphaproteobacteria</taxon>
        <taxon>Hyphomicrobiales</taxon>
        <taxon>Pleomorphomonadaceae</taxon>
        <taxon>Methylobrevis</taxon>
    </lineage>
</organism>
<dbReference type="PANTHER" id="PTHR30287">
    <property type="entry name" value="MEMBRANE COMPONENT OF PREDICTED ABC SUPERFAMILY METABOLITE UPTAKE TRANSPORTER"/>
    <property type="match status" value="1"/>
</dbReference>
<dbReference type="RefSeq" id="WP_197310895.1">
    <property type="nucleotide sequence ID" value="NZ_JADZLT010000049.1"/>
</dbReference>
<feature type="transmembrane region" description="Helical" evidence="6">
    <location>
        <begin position="27"/>
        <end position="49"/>
    </location>
</feature>
<dbReference type="PANTHER" id="PTHR30287:SF1">
    <property type="entry name" value="INNER MEMBRANE PROTEIN"/>
    <property type="match status" value="1"/>
</dbReference>
<dbReference type="Pfam" id="PF02687">
    <property type="entry name" value="FtsX"/>
    <property type="match status" value="2"/>
</dbReference>
<evidence type="ECO:0000313" key="8">
    <source>
        <dbReference type="EMBL" id="MBH0237822.1"/>
    </source>
</evidence>
<feature type="transmembrane region" description="Helical" evidence="6">
    <location>
        <begin position="439"/>
        <end position="463"/>
    </location>
</feature>
<feature type="transmembrane region" description="Helical" evidence="6">
    <location>
        <begin position="358"/>
        <end position="384"/>
    </location>
</feature>
<dbReference type="AlphaFoldDB" id="A0A931I132"/>
<reference evidence="8" key="1">
    <citation type="submission" date="2020-12" db="EMBL/GenBank/DDBJ databases">
        <title>Methylobrevis albus sp. nov., isolated from fresh water lack sediment.</title>
        <authorList>
            <person name="Zou Q."/>
        </authorList>
    </citation>
    <scope>NUCLEOTIDE SEQUENCE</scope>
    <source>
        <strain evidence="8">L22</strain>
    </source>
</reference>
<feature type="transmembrane region" description="Helical" evidence="6">
    <location>
        <begin position="730"/>
        <end position="753"/>
    </location>
</feature>
<dbReference type="Proteomes" id="UP000631694">
    <property type="component" value="Unassembled WGS sequence"/>
</dbReference>
<feature type="transmembrane region" description="Helical" evidence="6">
    <location>
        <begin position="783"/>
        <end position="806"/>
    </location>
</feature>
<proteinExistence type="predicted"/>
<feature type="transmembrane region" description="Helical" evidence="6">
    <location>
        <begin position="484"/>
        <end position="508"/>
    </location>
</feature>
<keyword evidence="5 6" id="KW-0472">Membrane</keyword>
<accession>A0A931I132</accession>
<evidence type="ECO:0000259" key="7">
    <source>
        <dbReference type="Pfam" id="PF02687"/>
    </source>
</evidence>
<sequence>MAAFAPVAGKPPLSTAMRFALRELRGGLAGFRIFIACIALGVAAIAGVGSITRAITAGLEAEGGTILGGDLSFNRSMTAPTPEEAAFLAGLGRISTLAELRAMARSPTTQTLVEIKAIDDAYPLTGTMQLGAGGPLDAALAADAAGTFGAVVDPLLLARLDVEVGDTLEVGRTTVRIADSIAAEPDKVGSGIDFGPRLMLSREALDATGLIQPGSIIRYETRLKLPEPVTSDRVTAVADAVVAAFPEASWRVRSRDNASPGLQRNIDRFAQFLTLVGLTALVVGGVGVTNAVKSFLDRKRDSIAAFKALGAPGGFVVAVYLAQILVITLVGVVIGIAVGVLAPYFGGDALANVLNLPIVIGIYPVELVLAALYGILTALAFALWSLGRAHDVPVSALFRDRVAPETHRPRLIYIAATVASVATLAGLAILLAYDRYVAVVFVGAAAGAFLLLYGVALGIMALARRAPTVRSAELRLAIRNIHRPGGLTVSVVLSLGLGLALLVTLALIDGNLRRQLTGTIPEVAPSFFFLDIQSSEADAFEARVREVAPGVTIERVPMLRGRITALKGVPTDQITPPADARWALEGERGVTYSAALPEASTLAAGSWWPADYTGEPLVSFEDELAELLDLEIGDLVTVNVLGREITARIANTRSLEWESLAINFVMVFSPNTFAGAPHSVLATTTFADEPGEAAEIGLMKAVIESFPTVTVVRVKEVLDAVNGIVSDLALAIRAAASIALVSSVLVLAGALAAGHRQRIYDAVILKTFGATRARVLGAYAAEYLLLGLATAIFGVVAGGIAAFGVLEGLMNIDAVFDPVVAIGAAFVALVLTVGFGLAGTWRILGRKAAPVLRDM</sequence>
<feature type="transmembrane region" description="Helical" evidence="6">
    <location>
        <begin position="269"/>
        <end position="292"/>
    </location>
</feature>
<feature type="transmembrane region" description="Helical" evidence="6">
    <location>
        <begin position="411"/>
        <end position="433"/>
    </location>
</feature>
<dbReference type="EMBL" id="JADZLT010000049">
    <property type="protein sequence ID" value="MBH0237822.1"/>
    <property type="molecule type" value="Genomic_DNA"/>
</dbReference>
<dbReference type="InterPro" id="IPR038766">
    <property type="entry name" value="Membrane_comp_ABC_pdt"/>
</dbReference>
<feature type="domain" description="ABC3 transporter permease C-terminal" evidence="7">
    <location>
        <begin position="735"/>
        <end position="845"/>
    </location>
</feature>
<gene>
    <name evidence="8" type="ORF">I5731_08315</name>
</gene>
<keyword evidence="4 6" id="KW-1133">Transmembrane helix</keyword>
<comment type="subcellular location">
    <subcellularLocation>
        <location evidence="1">Cell membrane</location>
        <topology evidence="1">Multi-pass membrane protein</topology>
    </subcellularLocation>
</comment>
<keyword evidence="9" id="KW-1185">Reference proteome</keyword>